<proteinExistence type="predicted"/>
<dbReference type="Gene3D" id="2.60.40.10">
    <property type="entry name" value="Immunoglobulins"/>
    <property type="match status" value="2"/>
</dbReference>
<sequence length="1044" mass="118256">MIYDDRGGDSRAQEYWNDDAAGTIAPSLFNQGENVLAVYARDYVGGWGSSNRQWIDLQVTAQVFDPTNESIIFGDSVSVAIGSGNKGNLSTTNFTLNITANNLLIETFFYETVAADGRGTTRLQWTPELIGLNQLNVTVSCDCNDTNQTNNMYTLNLTTVIYSLSTTLDTDLVTVNQSRLITKLFLVENTGDLTDNVTLSTEGEMFNNWNVQFSPNNFLIYPGEPQIVTISATIPDSYEDGYYNLSFKVESEYNYVITKNLLNRGAYEYVDWKWINSTGSEELYNNTNWTKLGFNDTSWRNASTPFGDDDLGGIDYRTFWDGNNYGYFRHIVDIPDIGLYEGGFMTINVATNNYGDHYINGIYVFGDIDGGNGHGAEYWNEEYQVYINYLNQGPNVIASIVSNPSNTQWFDQEIIMTFPQANLWNYKTQISNIPIYLDATAPTSRVLEEGFYRNSSTFDVKWRSISDFEDLVGYYVYYLEKDGGNLGDWTLLGFYTNESTTFTGQGGLTYRFKTIATDTNGNIENKGTYDTEMRIDLELPMSTLWLIEGDLQFTNLEGVTLQWKANDTIDIQAYLIEYRIVGNNTWNDFGAFTSPGEFWFSPEGDAKFEIRSRTVDYAGNKENKPTPDVVVTFDRLNPNLELNFIDKLTGSDELLISVKSSSENLSHINLEYARLIEGTEDVLDWIPSESQWQDNEILISPLIDGYTYYFRANPVDLAGNENSREPYEYTVMIESNHTEKLELPVLPLKPIMIGKIRNIELTVDEDGDGVFEKTLEEYTGSDLVAMKANQYWVNYVNGEIIFGNGQDGYKPPANSSLSIIFQAFDLETTIDVTPPDAVDNVEYVIEDRNNVTISWDRPTGAVEFLFESRENFTRPWTTLDNTSNLNYKLVNLTDGLHYYRIISIDRMEYTNPNMEGDYLEIFIEPEVNIIVEVDRETNEVYTYIGIGVVLASIAAYTALNFIRGKTEDELPEGPMIVPVDDYTTGENETITEEESSTFSIVKGSQFSRQVMFICETGCKSEFELDGEDDEIMCPHCGTMGNSPL</sequence>
<dbReference type="SUPFAM" id="SSF49265">
    <property type="entry name" value="Fibronectin type III"/>
    <property type="match status" value="1"/>
</dbReference>
<gene>
    <name evidence="1" type="ORF">EYQ70_03085</name>
</gene>
<evidence type="ECO:0000313" key="1">
    <source>
        <dbReference type="EMBL" id="HIF37376.1"/>
    </source>
</evidence>
<evidence type="ECO:0008006" key="3">
    <source>
        <dbReference type="Google" id="ProtNLM"/>
    </source>
</evidence>
<protein>
    <recommendedName>
        <fullName evidence="3">Fibronectin type-III domain-containing protein</fullName>
    </recommendedName>
</protein>
<evidence type="ECO:0000313" key="2">
    <source>
        <dbReference type="Proteomes" id="UP000585802"/>
    </source>
</evidence>
<name>A0A7J4GRX1_9ARCH</name>
<dbReference type="EMBL" id="DUCX01000042">
    <property type="protein sequence ID" value="HIF37376.1"/>
    <property type="molecule type" value="Genomic_DNA"/>
</dbReference>
<accession>A0A7J4GRX1</accession>
<organism evidence="1 2">
    <name type="scientific">Marine Group III euryarchaeote</name>
    <dbReference type="NCBI Taxonomy" id="2173149"/>
    <lineage>
        <taxon>Archaea</taxon>
        <taxon>Methanobacteriati</taxon>
        <taxon>Thermoplasmatota</taxon>
        <taxon>Thermoplasmata</taxon>
        <taxon>Candidatus Thermoprofundales</taxon>
    </lineage>
</organism>
<dbReference type="InterPro" id="IPR013783">
    <property type="entry name" value="Ig-like_fold"/>
</dbReference>
<dbReference type="InterPro" id="IPR036116">
    <property type="entry name" value="FN3_sf"/>
</dbReference>
<reference evidence="2" key="1">
    <citation type="journal article" date="2019" name="bioRxiv">
        <title>Genome diversification in globally distributed novel marine Proteobacteria is linked to environmental adaptation.</title>
        <authorList>
            <person name="Zhou Z."/>
            <person name="Tran P.Q."/>
            <person name="Kieft K."/>
            <person name="Anantharaman K."/>
        </authorList>
    </citation>
    <scope>NUCLEOTIDE SEQUENCE [LARGE SCALE GENOMIC DNA]</scope>
</reference>
<comment type="caution">
    <text evidence="1">The sequence shown here is derived from an EMBL/GenBank/DDBJ whole genome shotgun (WGS) entry which is preliminary data.</text>
</comment>
<dbReference type="AlphaFoldDB" id="A0A7J4GRX1"/>
<dbReference type="Proteomes" id="UP000585802">
    <property type="component" value="Unassembled WGS sequence"/>
</dbReference>